<sequence>MTPRMMLSSSVCTRSCDLAQNHGLPKQEACTVLDQWGESPFFSSLKDKKCFQVPPEAAGWQPVPKAQATSLSLRRSSRPSASSALTAAGPHWTGSAGGRSGDQFVREMGEEKSLLGSEGSSLAVKRYFPRTSLHLRKKEYSCGAQTLSDWKLRSESQSVLPLCPQVSENPGSWKGDLDPVFHS</sequence>
<organism evidence="2 3">
    <name type="scientific">Ceratotherium simum simum</name>
    <name type="common">Southern white rhinoceros</name>
    <dbReference type="NCBI Taxonomy" id="73337"/>
    <lineage>
        <taxon>Eukaryota</taxon>
        <taxon>Metazoa</taxon>
        <taxon>Chordata</taxon>
        <taxon>Craniata</taxon>
        <taxon>Vertebrata</taxon>
        <taxon>Euteleostomi</taxon>
        <taxon>Mammalia</taxon>
        <taxon>Eutheria</taxon>
        <taxon>Laurasiatheria</taxon>
        <taxon>Perissodactyla</taxon>
        <taxon>Rhinocerotidae</taxon>
        <taxon>Ceratotherium</taxon>
    </lineage>
</organism>
<evidence type="ECO:0000256" key="1">
    <source>
        <dbReference type="SAM" id="MobiDB-lite"/>
    </source>
</evidence>
<evidence type="ECO:0000313" key="2">
    <source>
        <dbReference type="Proteomes" id="UP000694910"/>
    </source>
</evidence>
<dbReference type="GeneID" id="101396391"/>
<proteinExistence type="predicted"/>
<dbReference type="SUPFAM" id="SSF47266">
    <property type="entry name" value="4-helical cytokines"/>
    <property type="match status" value="1"/>
</dbReference>
<dbReference type="InterPro" id="IPR009079">
    <property type="entry name" value="4_helix_cytokine-like_core"/>
</dbReference>
<name>A0ABM0HYX2_CERSS</name>
<dbReference type="RefSeq" id="XP_004436884.1">
    <property type="nucleotide sequence ID" value="XM_004436827.1"/>
</dbReference>
<keyword evidence="2" id="KW-1185">Reference proteome</keyword>
<dbReference type="Proteomes" id="UP000694910">
    <property type="component" value="Unplaced"/>
</dbReference>
<gene>
    <name evidence="3" type="primary">LOC101396391</name>
</gene>
<feature type="compositionally biased region" description="Low complexity" evidence="1">
    <location>
        <begin position="74"/>
        <end position="88"/>
    </location>
</feature>
<protein>
    <submittedName>
        <fullName evidence="3">Interferon alpha-10-like</fullName>
    </submittedName>
</protein>
<reference evidence="3" key="1">
    <citation type="submission" date="2025-08" db="UniProtKB">
        <authorList>
            <consortium name="RefSeq"/>
        </authorList>
    </citation>
    <scope>IDENTIFICATION</scope>
</reference>
<evidence type="ECO:0000313" key="3">
    <source>
        <dbReference type="RefSeq" id="XP_004436884.1"/>
    </source>
</evidence>
<accession>A0ABM0HYX2</accession>
<feature type="region of interest" description="Disordered" evidence="1">
    <location>
        <begin position="74"/>
        <end position="102"/>
    </location>
</feature>